<protein>
    <recommendedName>
        <fullName evidence="3">Cyclic nucleotide-binding domain-containing protein</fullName>
    </recommendedName>
</protein>
<accession>A0A6L2PW73</accession>
<dbReference type="OrthoDB" id="447251at2759"/>
<dbReference type="EMBL" id="BLKM01012535">
    <property type="protein sequence ID" value="GFG36769.1"/>
    <property type="molecule type" value="Genomic_DNA"/>
</dbReference>
<dbReference type="PANTHER" id="PTHR10217">
    <property type="entry name" value="VOLTAGE AND LIGAND GATED POTASSIUM CHANNEL"/>
    <property type="match status" value="1"/>
</dbReference>
<dbReference type="GO" id="GO:0042391">
    <property type="term" value="P:regulation of membrane potential"/>
    <property type="evidence" value="ECO:0007669"/>
    <property type="project" value="TreeGrafter"/>
</dbReference>
<organism evidence="1 2">
    <name type="scientific">Coptotermes formosanus</name>
    <name type="common">Formosan subterranean termite</name>
    <dbReference type="NCBI Taxonomy" id="36987"/>
    <lineage>
        <taxon>Eukaryota</taxon>
        <taxon>Metazoa</taxon>
        <taxon>Ecdysozoa</taxon>
        <taxon>Arthropoda</taxon>
        <taxon>Hexapoda</taxon>
        <taxon>Insecta</taxon>
        <taxon>Pterygota</taxon>
        <taxon>Neoptera</taxon>
        <taxon>Polyneoptera</taxon>
        <taxon>Dictyoptera</taxon>
        <taxon>Blattodea</taxon>
        <taxon>Blattoidea</taxon>
        <taxon>Termitoidae</taxon>
        <taxon>Rhinotermitidae</taxon>
        <taxon>Coptotermes</taxon>
    </lineage>
</organism>
<dbReference type="InParanoid" id="A0A6L2PW73"/>
<dbReference type="InterPro" id="IPR050818">
    <property type="entry name" value="KCNH_animal-type"/>
</dbReference>
<evidence type="ECO:0000313" key="1">
    <source>
        <dbReference type="EMBL" id="GFG36769.1"/>
    </source>
</evidence>
<dbReference type="InterPro" id="IPR014710">
    <property type="entry name" value="RmlC-like_jellyroll"/>
</dbReference>
<evidence type="ECO:0000313" key="2">
    <source>
        <dbReference type="Proteomes" id="UP000502823"/>
    </source>
</evidence>
<dbReference type="AlphaFoldDB" id="A0A6L2PW73"/>
<keyword evidence="2" id="KW-1185">Reference proteome</keyword>
<reference evidence="2" key="1">
    <citation type="submission" date="2020-01" db="EMBL/GenBank/DDBJ databases">
        <title>Draft genome sequence of the Termite Coptotermes fromosanus.</title>
        <authorList>
            <person name="Itakura S."/>
            <person name="Yosikawa Y."/>
            <person name="Umezawa K."/>
        </authorList>
    </citation>
    <scope>NUCLEOTIDE SEQUENCE [LARGE SCALE GENOMIC DNA]</scope>
</reference>
<dbReference type="GO" id="GO:0005249">
    <property type="term" value="F:voltage-gated potassium channel activity"/>
    <property type="evidence" value="ECO:0007669"/>
    <property type="project" value="TreeGrafter"/>
</dbReference>
<evidence type="ECO:0008006" key="3">
    <source>
        <dbReference type="Google" id="ProtNLM"/>
    </source>
</evidence>
<comment type="caution">
    <text evidence="1">The sequence shown here is derived from an EMBL/GenBank/DDBJ whole genome shotgun (WGS) entry which is preliminary data.</text>
</comment>
<sequence>MGVYLLEVESGVGGRVDFVVKSSFDVKAVTHCDLRCISMQGLVDVLRLYPEYRQQFANDIQHDLTYNLREGYEAEVRLTVLKLM</sequence>
<proteinExistence type="predicted"/>
<dbReference type="Gene3D" id="2.60.120.10">
    <property type="entry name" value="Jelly Rolls"/>
    <property type="match status" value="1"/>
</dbReference>
<dbReference type="GO" id="GO:0005886">
    <property type="term" value="C:plasma membrane"/>
    <property type="evidence" value="ECO:0007669"/>
    <property type="project" value="TreeGrafter"/>
</dbReference>
<gene>
    <name evidence="1" type="ORF">Cfor_01977</name>
</gene>
<dbReference type="PANTHER" id="PTHR10217:SF637">
    <property type="entry name" value="EAG-LIKE K[+] CHANNEL, ISOFORM A"/>
    <property type="match status" value="1"/>
</dbReference>
<dbReference type="Proteomes" id="UP000502823">
    <property type="component" value="Unassembled WGS sequence"/>
</dbReference>
<name>A0A6L2PW73_COPFO</name>